<dbReference type="PIRSF" id="PIRSF020680">
    <property type="entry name" value="PhnH"/>
    <property type="match status" value="1"/>
</dbReference>
<accession>A0A1T5J8Y9</accession>
<evidence type="ECO:0000313" key="1">
    <source>
        <dbReference type="EMBL" id="SKC47732.1"/>
    </source>
</evidence>
<dbReference type="Gene3D" id="3.40.50.11310">
    <property type="entry name" value="Bacterial phosphonate metabolism protein PhnH"/>
    <property type="match status" value="1"/>
</dbReference>
<dbReference type="GO" id="GO:0019634">
    <property type="term" value="P:organic phosphonate metabolic process"/>
    <property type="evidence" value="ECO:0007669"/>
    <property type="project" value="InterPro"/>
</dbReference>
<dbReference type="AlphaFoldDB" id="A0A1T5J8Y9"/>
<dbReference type="EMBL" id="FUZT01000002">
    <property type="protein sequence ID" value="SKC47732.1"/>
    <property type="molecule type" value="Genomic_DNA"/>
</dbReference>
<dbReference type="Pfam" id="PF05845">
    <property type="entry name" value="PhnH"/>
    <property type="match status" value="1"/>
</dbReference>
<dbReference type="InterPro" id="IPR008772">
    <property type="entry name" value="Phosphonate_metab_PhnH"/>
</dbReference>
<dbReference type="STRING" id="36842.SAMN02194393_01004"/>
<dbReference type="OrthoDB" id="154477at2"/>
<name>A0A1T5J8Y9_9FIRM</name>
<dbReference type="Proteomes" id="UP000190285">
    <property type="component" value="Unassembled WGS sequence"/>
</dbReference>
<dbReference type="NCBIfam" id="TIGR03292">
    <property type="entry name" value="PhnH_redo"/>
    <property type="match status" value="1"/>
</dbReference>
<dbReference type="RefSeq" id="WP_079489826.1">
    <property type="nucleotide sequence ID" value="NZ_FUZT01000002.1"/>
</dbReference>
<protein>
    <submittedName>
        <fullName evidence="1">Alpha-D-ribose 1-methylphosphonate 5-triphosphate synthase subunit PhnH</fullName>
    </submittedName>
</protein>
<reference evidence="1 2" key="1">
    <citation type="submission" date="2017-02" db="EMBL/GenBank/DDBJ databases">
        <authorList>
            <person name="Peterson S.W."/>
        </authorList>
    </citation>
    <scope>NUCLEOTIDE SEQUENCE [LARGE SCALE GENOMIC DNA]</scope>
    <source>
        <strain evidence="1 2">M1</strain>
    </source>
</reference>
<dbReference type="SUPFAM" id="SSF159709">
    <property type="entry name" value="PhnH-like"/>
    <property type="match status" value="1"/>
</dbReference>
<gene>
    <name evidence="1" type="ORF">SAMN02194393_01004</name>
</gene>
<sequence>MKVDLVHDIQKAYRNVVESMSRPGLITNISKEANKVDLDIEFYNSTLVLMLMLLDAEVSFKVFSENEEKITKLVSQLTYAKPNPLEKSSYVFIMKDSKTIDIEEAFEKAYGGNLIDPHKSATIIIEANNISNDKELILKGPGIKDKNYIKVDISGNWVEKRELKNIEYPLGVDTIIIDKNSNLICLPRTTQISK</sequence>
<organism evidence="1 2">
    <name type="scientific">Maledivibacter halophilus</name>
    <dbReference type="NCBI Taxonomy" id="36842"/>
    <lineage>
        <taxon>Bacteria</taxon>
        <taxon>Bacillati</taxon>
        <taxon>Bacillota</taxon>
        <taxon>Clostridia</taxon>
        <taxon>Peptostreptococcales</taxon>
        <taxon>Caminicellaceae</taxon>
        <taxon>Maledivibacter</taxon>
    </lineage>
</organism>
<dbReference type="InterPro" id="IPR038058">
    <property type="entry name" value="PhnH-like_sp"/>
</dbReference>
<proteinExistence type="predicted"/>
<evidence type="ECO:0000313" key="2">
    <source>
        <dbReference type="Proteomes" id="UP000190285"/>
    </source>
</evidence>
<keyword evidence="2" id="KW-1185">Reference proteome</keyword>